<dbReference type="InterPro" id="IPR011010">
    <property type="entry name" value="DNA_brk_join_enz"/>
</dbReference>
<dbReference type="GO" id="GO:0003677">
    <property type="term" value="F:DNA binding"/>
    <property type="evidence" value="ECO:0007669"/>
    <property type="project" value="InterPro"/>
</dbReference>
<dbReference type="AlphaFoldDB" id="A0A558H6M8"/>
<organism evidence="2 3">
    <name type="scientific">Paenarthrobacter nitroguajacolicus</name>
    <name type="common">Arthrobacter nitroguajacolicus</name>
    <dbReference type="NCBI Taxonomy" id="211146"/>
    <lineage>
        <taxon>Bacteria</taxon>
        <taxon>Bacillati</taxon>
        <taxon>Actinomycetota</taxon>
        <taxon>Actinomycetes</taxon>
        <taxon>Micrococcales</taxon>
        <taxon>Micrococcaceae</taxon>
        <taxon>Paenarthrobacter</taxon>
    </lineage>
</organism>
<dbReference type="Proteomes" id="UP000316500">
    <property type="component" value="Unassembled WGS sequence"/>
</dbReference>
<name>A0A558H6M8_PAENT</name>
<sequence length="499" mass="55314">MPRPRKAGDPVRWPEPCGRCGEHHQIAVRWPDGGICGYCYQQAKRTRGTCACGHEGVLPGRVDTLPACRSCSGVQLNIDCIGCGNEDELHSGNRCWSCILAATVDRLLSPPDNQPPSPALRAVATALKSMKRANSGMTWIQQPHVTAFLQQLAATPVITHTHLDELPASRTREYVRGLLVEHQALPRRDELSARFAEWAEQALERITSQNHRDIIRRYIRWHHQRRMNQMDEVTQGTFLRAKQSVTVGIELLNWLTERDTELAALTQAHLDRWQAEGPTTRGIASHFLDWATRTSLIDPSLKLQPHRRGTSPRLDAAAQAELVRGLSHTTDMSPRDRAAAILVLVFGQQVSDIVQLTWHDVKVTEDLVTVTFGAVEIALTSPLDEPWRELAATPTHDQTAAHPNSNWVFRGGAPGRHLRASTLTQRLSAAFSSRAARLGTLHELKIAPVAIIAEALGYAPATIDRHALASSANYMEYISSLHAPSSSHDKPSLPLRRGY</sequence>
<proteinExistence type="predicted"/>
<dbReference type="OrthoDB" id="3405537at2"/>
<accession>A0A558H6M8</accession>
<protein>
    <submittedName>
        <fullName evidence="2">Fis family transcriptional regulator</fullName>
    </submittedName>
</protein>
<dbReference type="SUPFAM" id="SSF56349">
    <property type="entry name" value="DNA breaking-rejoining enzymes"/>
    <property type="match status" value="1"/>
</dbReference>
<reference evidence="2 3" key="1">
    <citation type="submission" date="2019-07" db="EMBL/GenBank/DDBJ databases">
        <title>Diversity of Bacteria from Kongsfjorden, Arctic.</title>
        <authorList>
            <person name="Yu Y."/>
        </authorList>
    </citation>
    <scope>NUCLEOTIDE SEQUENCE [LARGE SCALE GENOMIC DNA]</scope>
    <source>
        <strain evidence="2 3">SM1928</strain>
    </source>
</reference>
<dbReference type="EMBL" id="VNFK01000004">
    <property type="protein sequence ID" value="TVU64731.1"/>
    <property type="molecule type" value="Genomic_DNA"/>
</dbReference>
<dbReference type="Gene3D" id="1.10.443.10">
    <property type="entry name" value="Intergrase catalytic core"/>
    <property type="match status" value="1"/>
</dbReference>
<dbReference type="GO" id="GO:0015074">
    <property type="term" value="P:DNA integration"/>
    <property type="evidence" value="ECO:0007669"/>
    <property type="project" value="InterPro"/>
</dbReference>
<evidence type="ECO:0000313" key="3">
    <source>
        <dbReference type="Proteomes" id="UP000316500"/>
    </source>
</evidence>
<gene>
    <name evidence="2" type="ORF">FQP90_06615</name>
</gene>
<comment type="caution">
    <text evidence="2">The sequence shown here is derived from an EMBL/GenBank/DDBJ whole genome shotgun (WGS) entry which is preliminary data.</text>
</comment>
<keyword evidence="1" id="KW-0233">DNA recombination</keyword>
<dbReference type="GO" id="GO:0006310">
    <property type="term" value="P:DNA recombination"/>
    <property type="evidence" value="ECO:0007669"/>
    <property type="project" value="UniProtKB-KW"/>
</dbReference>
<dbReference type="InterPro" id="IPR013762">
    <property type="entry name" value="Integrase-like_cat_sf"/>
</dbReference>
<evidence type="ECO:0000313" key="2">
    <source>
        <dbReference type="EMBL" id="TVU64731.1"/>
    </source>
</evidence>
<evidence type="ECO:0000256" key="1">
    <source>
        <dbReference type="ARBA" id="ARBA00023172"/>
    </source>
</evidence>